<dbReference type="EMBL" id="FVZE01000007">
    <property type="protein sequence ID" value="SLK07648.1"/>
    <property type="molecule type" value="Genomic_DNA"/>
</dbReference>
<dbReference type="Proteomes" id="UP000190989">
    <property type="component" value="Unassembled WGS sequence"/>
</dbReference>
<evidence type="ECO:0000259" key="2">
    <source>
        <dbReference type="PROSITE" id="PS50943"/>
    </source>
</evidence>
<feature type="region of interest" description="Disordered" evidence="1">
    <location>
        <begin position="1"/>
        <end position="41"/>
    </location>
</feature>
<sequence length="180" mass="20246">MKQEVRAPAVRKNGKSRRSAHGNVPHCEAPPATDESPEADPLGPKLLAIRKRLRMNQKQFAEAIGTSQSALVTYEKTQREPPVRILCKAARLADLSLDELLLSPIDSCHYRAQSWLQGGALKRRLLELATMERASLDLDEDRWLKVMRFLFMTGAQVRTNEMPFRIVVALCQTPDDGTPE</sequence>
<dbReference type="AlphaFoldDB" id="A0A1U6II02"/>
<evidence type="ECO:0000313" key="3">
    <source>
        <dbReference type="EMBL" id="SLK07648.1"/>
    </source>
</evidence>
<dbReference type="SMART" id="SM00530">
    <property type="entry name" value="HTH_XRE"/>
    <property type="match status" value="1"/>
</dbReference>
<dbReference type="SUPFAM" id="SSF47413">
    <property type="entry name" value="lambda repressor-like DNA-binding domains"/>
    <property type="match status" value="1"/>
</dbReference>
<feature type="domain" description="HTH cro/C1-type" evidence="2">
    <location>
        <begin position="46"/>
        <end position="100"/>
    </location>
</feature>
<gene>
    <name evidence="3" type="ORF">SAMN06295987_10716</name>
</gene>
<proteinExistence type="predicted"/>
<dbReference type="GO" id="GO:0003677">
    <property type="term" value="F:DNA binding"/>
    <property type="evidence" value="ECO:0007669"/>
    <property type="project" value="InterPro"/>
</dbReference>
<organism evidence="3 4">
    <name type="scientific">Novosphingobium mathurense</name>
    <dbReference type="NCBI Taxonomy" id="428990"/>
    <lineage>
        <taxon>Bacteria</taxon>
        <taxon>Pseudomonadati</taxon>
        <taxon>Pseudomonadota</taxon>
        <taxon>Alphaproteobacteria</taxon>
        <taxon>Sphingomonadales</taxon>
        <taxon>Sphingomonadaceae</taxon>
        <taxon>Novosphingobium</taxon>
    </lineage>
</organism>
<accession>A0A1U6II02</accession>
<dbReference type="CDD" id="cd00093">
    <property type="entry name" value="HTH_XRE"/>
    <property type="match status" value="1"/>
</dbReference>
<evidence type="ECO:0000256" key="1">
    <source>
        <dbReference type="SAM" id="MobiDB-lite"/>
    </source>
</evidence>
<dbReference type="PROSITE" id="PS50943">
    <property type="entry name" value="HTH_CROC1"/>
    <property type="match status" value="1"/>
</dbReference>
<dbReference type="Gene3D" id="1.10.260.40">
    <property type="entry name" value="lambda repressor-like DNA-binding domains"/>
    <property type="match status" value="1"/>
</dbReference>
<protein>
    <submittedName>
        <fullName evidence="3">Helix-turn-helix</fullName>
    </submittedName>
</protein>
<dbReference type="InterPro" id="IPR001387">
    <property type="entry name" value="Cro/C1-type_HTH"/>
</dbReference>
<reference evidence="4" key="1">
    <citation type="submission" date="2017-02" db="EMBL/GenBank/DDBJ databases">
        <authorList>
            <person name="Varghese N."/>
            <person name="Submissions S."/>
        </authorList>
    </citation>
    <scope>NUCLEOTIDE SEQUENCE [LARGE SCALE GENOMIC DNA]</scope>
    <source>
        <strain evidence="4">SM117</strain>
    </source>
</reference>
<dbReference type="STRING" id="428990.SAMN06295987_10716"/>
<name>A0A1U6II02_9SPHN</name>
<dbReference type="InterPro" id="IPR010982">
    <property type="entry name" value="Lambda_DNA-bd_dom_sf"/>
</dbReference>
<evidence type="ECO:0000313" key="4">
    <source>
        <dbReference type="Proteomes" id="UP000190989"/>
    </source>
</evidence>
<dbReference type="RefSeq" id="WP_079731391.1">
    <property type="nucleotide sequence ID" value="NZ_FVZE01000007.1"/>
</dbReference>
<dbReference type="Pfam" id="PF01381">
    <property type="entry name" value="HTH_3"/>
    <property type="match status" value="1"/>
</dbReference>
<keyword evidence="4" id="KW-1185">Reference proteome</keyword>